<organism evidence="1 2">
    <name type="scientific">Methylopila jiangsuensis</name>
    <dbReference type="NCBI Taxonomy" id="586230"/>
    <lineage>
        <taxon>Bacteria</taxon>
        <taxon>Pseudomonadati</taxon>
        <taxon>Pseudomonadota</taxon>
        <taxon>Alphaproteobacteria</taxon>
        <taxon>Hyphomicrobiales</taxon>
        <taxon>Methylopilaceae</taxon>
        <taxon>Methylopila</taxon>
    </lineage>
</organism>
<protein>
    <submittedName>
        <fullName evidence="1">Uncharacterized protein</fullName>
    </submittedName>
</protein>
<name>A0A9W6JL37_9HYPH</name>
<accession>A0A9W6JL37</accession>
<dbReference type="EMBL" id="BSFK01000016">
    <property type="protein sequence ID" value="GLK78119.1"/>
    <property type="molecule type" value="Genomic_DNA"/>
</dbReference>
<evidence type="ECO:0000313" key="2">
    <source>
        <dbReference type="Proteomes" id="UP001143364"/>
    </source>
</evidence>
<reference evidence="1" key="2">
    <citation type="submission" date="2023-01" db="EMBL/GenBank/DDBJ databases">
        <authorList>
            <person name="Sun Q."/>
            <person name="Evtushenko L."/>
        </authorList>
    </citation>
    <scope>NUCLEOTIDE SEQUENCE</scope>
    <source>
        <strain evidence="1">VKM B-2555</strain>
    </source>
</reference>
<keyword evidence="2" id="KW-1185">Reference proteome</keyword>
<reference evidence="1" key="1">
    <citation type="journal article" date="2014" name="Int. J. Syst. Evol. Microbiol.">
        <title>Complete genome sequence of Corynebacterium casei LMG S-19264T (=DSM 44701T), isolated from a smear-ripened cheese.</title>
        <authorList>
            <consortium name="US DOE Joint Genome Institute (JGI-PGF)"/>
            <person name="Walter F."/>
            <person name="Albersmeier A."/>
            <person name="Kalinowski J."/>
            <person name="Ruckert C."/>
        </authorList>
    </citation>
    <scope>NUCLEOTIDE SEQUENCE</scope>
    <source>
        <strain evidence="1">VKM B-2555</strain>
    </source>
</reference>
<comment type="caution">
    <text evidence="1">The sequence shown here is derived from an EMBL/GenBank/DDBJ whole genome shotgun (WGS) entry which is preliminary data.</text>
</comment>
<evidence type="ECO:0000313" key="1">
    <source>
        <dbReference type="EMBL" id="GLK78119.1"/>
    </source>
</evidence>
<dbReference type="Proteomes" id="UP001143364">
    <property type="component" value="Unassembled WGS sequence"/>
</dbReference>
<dbReference type="AlphaFoldDB" id="A0A9W6JL37"/>
<sequence length="72" mass="7747">MGDRATERGQSQLKESSRDFGDGAALFACSDETFASSVHAVSDYCRPFMRPLAGVLGSANAVFSRRRSLTLS</sequence>
<gene>
    <name evidence="1" type="ORF">GCM10008171_33730</name>
</gene>
<proteinExistence type="predicted"/>